<reference evidence="6 7" key="1">
    <citation type="submission" date="2014-07" db="EMBL/GenBank/DDBJ databases">
        <title>Methanogenic archaea and the global carbon cycle.</title>
        <authorList>
            <person name="Henriksen J.R."/>
            <person name="Luke J."/>
            <person name="Reinhart S."/>
            <person name="Benedict M.N."/>
            <person name="Youngblut N.D."/>
            <person name="Metcalf M.E."/>
            <person name="Whitaker R.J."/>
            <person name="Metcalf W.W."/>
        </authorList>
    </citation>
    <scope>NUCLEOTIDE SEQUENCE [LARGE SCALE GENOMIC DNA]</scope>
    <source>
        <strain evidence="6 7">227</strain>
    </source>
</reference>
<dbReference type="GO" id="GO:0004519">
    <property type="term" value="F:endonuclease activity"/>
    <property type="evidence" value="ECO:0007669"/>
    <property type="project" value="UniProtKB-KW"/>
</dbReference>
<gene>
    <name evidence="6" type="ORF">MSBR2_2418</name>
</gene>
<name>A0A0E3R2V8_METBA</name>
<dbReference type="CDD" id="cd00221">
    <property type="entry name" value="Vsr"/>
    <property type="match status" value="1"/>
</dbReference>
<evidence type="ECO:0000256" key="4">
    <source>
        <dbReference type="ARBA" id="ARBA00022801"/>
    </source>
</evidence>
<evidence type="ECO:0000313" key="6">
    <source>
        <dbReference type="EMBL" id="AKB58934.1"/>
    </source>
</evidence>
<keyword evidence="2 6" id="KW-0255">Endonuclease</keyword>
<dbReference type="GO" id="GO:0016787">
    <property type="term" value="F:hydrolase activity"/>
    <property type="evidence" value="ECO:0007669"/>
    <property type="project" value="UniProtKB-KW"/>
</dbReference>
<keyword evidence="4" id="KW-0378">Hydrolase</keyword>
<dbReference type="AlphaFoldDB" id="A0A0E3R2V8"/>
<dbReference type="InterPro" id="IPR004603">
    <property type="entry name" value="DNA_mismatch_endonuc_vsr"/>
</dbReference>
<dbReference type="Proteomes" id="UP000033079">
    <property type="component" value="Chromosome"/>
</dbReference>
<dbReference type="SUPFAM" id="SSF52980">
    <property type="entry name" value="Restriction endonuclease-like"/>
    <property type="match status" value="1"/>
</dbReference>
<dbReference type="GO" id="GO:0006298">
    <property type="term" value="P:mismatch repair"/>
    <property type="evidence" value="ECO:0007669"/>
    <property type="project" value="InterPro"/>
</dbReference>
<keyword evidence="1" id="KW-0540">Nuclease</keyword>
<evidence type="ECO:0000256" key="1">
    <source>
        <dbReference type="ARBA" id="ARBA00022722"/>
    </source>
</evidence>
<keyword evidence="5" id="KW-0234">DNA repair</keyword>
<dbReference type="Pfam" id="PF03852">
    <property type="entry name" value="Vsr"/>
    <property type="match status" value="1"/>
</dbReference>
<dbReference type="HOGENOM" id="CLU_111913_1_1_2"/>
<accession>A0A0E3R2V8</accession>
<dbReference type="KEGG" id="mbar:MSBR2_2418"/>
<sequence length="133" mass="15763">MSKIRGKETKPEILVRKFLFSEGFRYRINDERYPGKPDIVLPKYNTVVFIHGCFWHGHEGCKASKLPKTNSEFWEKKISDNVTRDRKNIKILISDGWNVIIVWQCEIKSKSKREERLKLLVKQIKNSKKENVT</sequence>
<dbReference type="EMBL" id="CP009530">
    <property type="protein sequence ID" value="AKB58934.1"/>
    <property type="molecule type" value="Genomic_DNA"/>
</dbReference>
<evidence type="ECO:0000256" key="2">
    <source>
        <dbReference type="ARBA" id="ARBA00022759"/>
    </source>
</evidence>
<dbReference type="PATRIC" id="fig|1434106.5.peg.3108"/>
<organism evidence="6 7">
    <name type="scientific">Methanosarcina barkeri 227</name>
    <dbReference type="NCBI Taxonomy" id="1434106"/>
    <lineage>
        <taxon>Archaea</taxon>
        <taxon>Methanobacteriati</taxon>
        <taxon>Methanobacteriota</taxon>
        <taxon>Stenosarchaea group</taxon>
        <taxon>Methanomicrobia</taxon>
        <taxon>Methanosarcinales</taxon>
        <taxon>Methanosarcinaceae</taxon>
        <taxon>Methanosarcina</taxon>
    </lineage>
</organism>
<keyword evidence="3" id="KW-0227">DNA damage</keyword>
<proteinExistence type="predicted"/>
<evidence type="ECO:0000256" key="5">
    <source>
        <dbReference type="ARBA" id="ARBA00023204"/>
    </source>
</evidence>
<protein>
    <submittedName>
        <fullName evidence="6">Very-short-patch mismatch repair endonuclease (G-T specific)</fullName>
    </submittedName>
</protein>
<dbReference type="NCBIfam" id="TIGR00632">
    <property type="entry name" value="vsr"/>
    <property type="match status" value="1"/>
</dbReference>
<dbReference type="InterPro" id="IPR011335">
    <property type="entry name" value="Restrct_endonuc-II-like"/>
</dbReference>
<dbReference type="Gene3D" id="3.40.960.10">
    <property type="entry name" value="VSR Endonuclease"/>
    <property type="match status" value="1"/>
</dbReference>
<evidence type="ECO:0000313" key="7">
    <source>
        <dbReference type="Proteomes" id="UP000033079"/>
    </source>
</evidence>
<evidence type="ECO:0000256" key="3">
    <source>
        <dbReference type="ARBA" id="ARBA00022763"/>
    </source>
</evidence>
<dbReference type="PIRSF" id="PIRSF018267">
    <property type="entry name" value="VSR_endonuc"/>
    <property type="match status" value="1"/>
</dbReference>